<protein>
    <submittedName>
        <fullName evidence="1">15100_t:CDS:1</fullName>
    </submittedName>
</protein>
<name>A0A9N9DJB1_9GLOM</name>
<gene>
    <name evidence="1" type="ORF">FCALED_LOCUS10406</name>
</gene>
<dbReference type="AlphaFoldDB" id="A0A9N9DJB1"/>
<sequence length="39" mass="4526">MAIKITSNRIEITLTRMKIDALLTNEKNTWPKIISINLQ</sequence>
<accession>A0A9N9DJB1</accession>
<evidence type="ECO:0000313" key="1">
    <source>
        <dbReference type="EMBL" id="CAG8637825.1"/>
    </source>
</evidence>
<dbReference type="Proteomes" id="UP000789570">
    <property type="component" value="Unassembled WGS sequence"/>
</dbReference>
<organism evidence="1 2">
    <name type="scientific">Funneliformis caledonium</name>
    <dbReference type="NCBI Taxonomy" id="1117310"/>
    <lineage>
        <taxon>Eukaryota</taxon>
        <taxon>Fungi</taxon>
        <taxon>Fungi incertae sedis</taxon>
        <taxon>Mucoromycota</taxon>
        <taxon>Glomeromycotina</taxon>
        <taxon>Glomeromycetes</taxon>
        <taxon>Glomerales</taxon>
        <taxon>Glomeraceae</taxon>
        <taxon>Funneliformis</taxon>
    </lineage>
</organism>
<dbReference type="EMBL" id="CAJVPQ010003805">
    <property type="protein sequence ID" value="CAG8637825.1"/>
    <property type="molecule type" value="Genomic_DNA"/>
</dbReference>
<evidence type="ECO:0000313" key="2">
    <source>
        <dbReference type="Proteomes" id="UP000789570"/>
    </source>
</evidence>
<proteinExistence type="predicted"/>
<keyword evidence="2" id="KW-1185">Reference proteome</keyword>
<reference evidence="1" key="1">
    <citation type="submission" date="2021-06" db="EMBL/GenBank/DDBJ databases">
        <authorList>
            <person name="Kallberg Y."/>
            <person name="Tangrot J."/>
            <person name="Rosling A."/>
        </authorList>
    </citation>
    <scope>NUCLEOTIDE SEQUENCE</scope>
    <source>
        <strain evidence="1">UK204</strain>
    </source>
</reference>
<comment type="caution">
    <text evidence="1">The sequence shown here is derived from an EMBL/GenBank/DDBJ whole genome shotgun (WGS) entry which is preliminary data.</text>
</comment>